<keyword evidence="3" id="KW-0812">Transmembrane</keyword>
<accession>A0A0R2NXJ5</accession>
<dbReference type="Pfam" id="PF00578">
    <property type="entry name" value="AhpC-TSA"/>
    <property type="match status" value="1"/>
</dbReference>
<evidence type="ECO:0000256" key="4">
    <source>
        <dbReference type="ARBA" id="ARBA00023157"/>
    </source>
</evidence>
<protein>
    <submittedName>
        <fullName evidence="8">Thiol-disulfide isomerase</fullName>
    </submittedName>
</protein>
<dbReference type="InterPro" id="IPR036249">
    <property type="entry name" value="Thioredoxin-like_sf"/>
</dbReference>
<name>A0A0R2NXJ5_9ACTN</name>
<dbReference type="GO" id="GO:0030313">
    <property type="term" value="C:cell envelope"/>
    <property type="evidence" value="ECO:0007669"/>
    <property type="project" value="UniProtKB-SubCell"/>
</dbReference>
<keyword evidence="3" id="KW-0735">Signal-anchor</keyword>
<keyword evidence="6" id="KW-0732">Signal</keyword>
<feature type="chain" id="PRO_5039275990" evidence="6">
    <location>
        <begin position="21"/>
        <end position="179"/>
    </location>
</feature>
<dbReference type="PROSITE" id="PS51352">
    <property type="entry name" value="THIOREDOXIN_2"/>
    <property type="match status" value="1"/>
</dbReference>
<evidence type="ECO:0000259" key="7">
    <source>
        <dbReference type="PROSITE" id="PS51352"/>
    </source>
</evidence>
<proteinExistence type="predicted"/>
<dbReference type="Gene3D" id="3.40.30.10">
    <property type="entry name" value="Glutaredoxin"/>
    <property type="match status" value="1"/>
</dbReference>
<dbReference type="PANTHER" id="PTHR42852:SF6">
    <property type="entry name" value="THIOL:DISULFIDE INTERCHANGE PROTEIN DSBE"/>
    <property type="match status" value="1"/>
</dbReference>
<feature type="domain" description="Thioredoxin" evidence="7">
    <location>
        <begin position="41"/>
        <end position="177"/>
    </location>
</feature>
<dbReference type="PROSITE" id="PS51257">
    <property type="entry name" value="PROKAR_LIPOPROTEIN"/>
    <property type="match status" value="1"/>
</dbReference>
<comment type="caution">
    <text evidence="8">The sequence shown here is derived from an EMBL/GenBank/DDBJ whole genome shotgun (WGS) entry which is preliminary data.</text>
</comment>
<evidence type="ECO:0000256" key="5">
    <source>
        <dbReference type="ARBA" id="ARBA00023284"/>
    </source>
</evidence>
<dbReference type="AlphaFoldDB" id="A0A0R2NXJ5"/>
<dbReference type="GO" id="GO:0016491">
    <property type="term" value="F:oxidoreductase activity"/>
    <property type="evidence" value="ECO:0007669"/>
    <property type="project" value="InterPro"/>
</dbReference>
<dbReference type="Proteomes" id="UP000053941">
    <property type="component" value="Unassembled WGS sequence"/>
</dbReference>
<comment type="subcellular location">
    <subcellularLocation>
        <location evidence="1">Cell envelope</location>
    </subcellularLocation>
</comment>
<dbReference type="InterPro" id="IPR050553">
    <property type="entry name" value="Thioredoxin_ResA/DsbE_sf"/>
</dbReference>
<organism evidence="8 9">
    <name type="scientific">Actinobacteria bacterium BACL2 MAG-120802-bin41</name>
    <dbReference type="NCBI Taxonomy" id="1655568"/>
    <lineage>
        <taxon>Bacteria</taxon>
        <taxon>Bacillati</taxon>
        <taxon>Actinomycetota</taxon>
        <taxon>Actinomycetes</taxon>
        <taxon>Actinomycetes incertae sedis</taxon>
        <taxon>ac1 cluster</taxon>
    </lineage>
</organism>
<dbReference type="InterPro" id="IPR013766">
    <property type="entry name" value="Thioredoxin_domain"/>
</dbReference>
<evidence type="ECO:0000256" key="1">
    <source>
        <dbReference type="ARBA" id="ARBA00004196"/>
    </source>
</evidence>
<dbReference type="PANTHER" id="PTHR42852">
    <property type="entry name" value="THIOL:DISULFIDE INTERCHANGE PROTEIN DSBE"/>
    <property type="match status" value="1"/>
</dbReference>
<keyword evidence="8" id="KW-0413">Isomerase</keyword>
<dbReference type="CDD" id="cd02966">
    <property type="entry name" value="TlpA_like_family"/>
    <property type="match status" value="1"/>
</dbReference>
<evidence type="ECO:0000256" key="3">
    <source>
        <dbReference type="ARBA" id="ARBA00022968"/>
    </source>
</evidence>
<evidence type="ECO:0000313" key="8">
    <source>
        <dbReference type="EMBL" id="KRO30527.1"/>
    </source>
</evidence>
<sequence>MRKLLILLCLPLLIACSSNGVTSGDEQAFISGNGVATYISPDKRKVAPEISGPTLSGGSFQAEPGKLLILNVWASWCSPCRAEAGALQELSVAYPEVQFLGVLTRDTRVAAQSFVDRFAITYPSLTDDAILLEFHGQLIPNAIPTTLIIDSKSRVAARISGEVTYSSLKELIERVKSDE</sequence>
<gene>
    <name evidence="8" type="ORF">ABR60_03320</name>
</gene>
<dbReference type="SUPFAM" id="SSF52833">
    <property type="entry name" value="Thioredoxin-like"/>
    <property type="match status" value="1"/>
</dbReference>
<dbReference type="InterPro" id="IPR000866">
    <property type="entry name" value="AhpC/TSA"/>
</dbReference>
<dbReference type="GO" id="GO:0016209">
    <property type="term" value="F:antioxidant activity"/>
    <property type="evidence" value="ECO:0007669"/>
    <property type="project" value="InterPro"/>
</dbReference>
<evidence type="ECO:0000256" key="6">
    <source>
        <dbReference type="SAM" id="SignalP"/>
    </source>
</evidence>
<keyword evidence="5" id="KW-0676">Redox-active center</keyword>
<dbReference type="EMBL" id="LIAS01000101">
    <property type="protein sequence ID" value="KRO30527.1"/>
    <property type="molecule type" value="Genomic_DNA"/>
</dbReference>
<reference evidence="8 9" key="1">
    <citation type="submission" date="2015-10" db="EMBL/GenBank/DDBJ databases">
        <title>Metagenome-Assembled Genomes uncover a global brackish microbiome.</title>
        <authorList>
            <person name="Hugerth L.W."/>
            <person name="Larsson J."/>
            <person name="Alneberg J."/>
            <person name="Lindh M.V."/>
            <person name="Legrand C."/>
            <person name="Pinhassi J."/>
            <person name="Andersson A.F."/>
        </authorList>
    </citation>
    <scope>NUCLEOTIDE SEQUENCE [LARGE SCALE GENOMIC DNA]</scope>
    <source>
        <strain evidence="8">BACL2 MAG-120802-bin41</strain>
    </source>
</reference>
<feature type="signal peptide" evidence="6">
    <location>
        <begin position="1"/>
        <end position="20"/>
    </location>
</feature>
<keyword evidence="2" id="KW-0201">Cytochrome c-type biogenesis</keyword>
<evidence type="ECO:0000256" key="2">
    <source>
        <dbReference type="ARBA" id="ARBA00022748"/>
    </source>
</evidence>
<keyword evidence="4" id="KW-1015">Disulfide bond</keyword>
<evidence type="ECO:0000313" key="9">
    <source>
        <dbReference type="Proteomes" id="UP000053941"/>
    </source>
</evidence>
<dbReference type="GO" id="GO:0016853">
    <property type="term" value="F:isomerase activity"/>
    <property type="evidence" value="ECO:0007669"/>
    <property type="project" value="UniProtKB-KW"/>
</dbReference>
<dbReference type="GO" id="GO:0017004">
    <property type="term" value="P:cytochrome complex assembly"/>
    <property type="evidence" value="ECO:0007669"/>
    <property type="project" value="UniProtKB-KW"/>
</dbReference>